<evidence type="ECO:0000313" key="3">
    <source>
        <dbReference type="Proteomes" id="UP000030661"/>
    </source>
</evidence>
<dbReference type="AlphaFoldDB" id="A0A081CAD1"/>
<dbReference type="STRING" id="1499967.U27_01437"/>
<dbReference type="EMBL" id="DF820480">
    <property type="protein sequence ID" value="GAK61536.1"/>
    <property type="molecule type" value="Genomic_DNA"/>
</dbReference>
<evidence type="ECO:0000256" key="1">
    <source>
        <dbReference type="SAM" id="MobiDB-lite"/>
    </source>
</evidence>
<sequence length="79" mass="9106">MEYRQGSSENPNKTLEGIKTQKVKEWMRQDGTSENPNKTLEGIKTLFVPQIDQRSPCENPNKTLEGIKTACKKFDFLLF</sequence>
<evidence type="ECO:0000313" key="2">
    <source>
        <dbReference type="EMBL" id="GAK61536.1"/>
    </source>
</evidence>
<proteinExistence type="predicted"/>
<gene>
    <name evidence="2" type="ORF">U27_01437</name>
</gene>
<name>A0A081CAD1_VECG1</name>
<feature type="compositionally biased region" description="Polar residues" evidence="1">
    <location>
        <begin position="1"/>
        <end position="13"/>
    </location>
</feature>
<keyword evidence="3" id="KW-1185">Reference proteome</keyword>
<accession>A0A081CAD1</accession>
<dbReference type="HOGENOM" id="CLU_2598880_0_0_0"/>
<organism evidence="2">
    <name type="scientific">Vecturithrix granuli</name>
    <dbReference type="NCBI Taxonomy" id="1499967"/>
    <lineage>
        <taxon>Bacteria</taxon>
        <taxon>Candidatus Moduliflexota</taxon>
        <taxon>Candidatus Vecturitrichia</taxon>
        <taxon>Candidatus Vecturitrichales</taxon>
        <taxon>Candidatus Vecturitrichaceae</taxon>
        <taxon>Candidatus Vecturithrix</taxon>
    </lineage>
</organism>
<feature type="region of interest" description="Disordered" evidence="1">
    <location>
        <begin position="1"/>
        <end position="20"/>
    </location>
</feature>
<dbReference type="Proteomes" id="UP000030661">
    <property type="component" value="Unassembled WGS sequence"/>
</dbReference>
<protein>
    <submittedName>
        <fullName evidence="2">Uncharacterized protein</fullName>
    </submittedName>
</protein>
<reference evidence="2" key="1">
    <citation type="journal article" date="2015" name="PeerJ">
        <title>First genomic representation of candidate bacterial phylum KSB3 points to enhanced environmental sensing as a trigger of wastewater bulking.</title>
        <authorList>
            <person name="Sekiguchi Y."/>
            <person name="Ohashi A."/>
            <person name="Parks D.H."/>
            <person name="Yamauchi T."/>
            <person name="Tyson G.W."/>
            <person name="Hugenholtz P."/>
        </authorList>
    </citation>
    <scope>NUCLEOTIDE SEQUENCE [LARGE SCALE GENOMIC DNA]</scope>
</reference>